<dbReference type="EMBL" id="JTCM02000065">
    <property type="protein sequence ID" value="NEU75315.1"/>
    <property type="molecule type" value="Genomic_DNA"/>
</dbReference>
<dbReference type="Pfam" id="PF09250">
    <property type="entry name" value="Prim-Pol"/>
    <property type="match status" value="1"/>
</dbReference>
<comment type="caution">
    <text evidence="2">The sequence shown here is derived from an EMBL/GenBank/DDBJ whole genome shotgun (WGS) entry which is preliminary data.</text>
</comment>
<dbReference type="SUPFAM" id="SSF56747">
    <property type="entry name" value="Prim-pol domain"/>
    <property type="match status" value="1"/>
</dbReference>
<keyword evidence="3" id="KW-1185">Reference proteome</keyword>
<proteinExistence type="predicted"/>
<dbReference type="Pfam" id="PF08707">
    <property type="entry name" value="PriCT_2"/>
    <property type="match status" value="1"/>
</dbReference>
<dbReference type="GO" id="GO:0016817">
    <property type="term" value="F:hydrolase activity, acting on acid anhydrides"/>
    <property type="evidence" value="ECO:0007669"/>
    <property type="project" value="InterPro"/>
</dbReference>
<sequence length="322" mass="36526">MHAQAGKIISSLETLPDRWRVIPTFGKRPLGGKEWQYKTYSPKQLQAELIRTRCKIWSGKRYTPATGVAIVCGDNQPEGHIVAIDCDGFRAWGQILILNKKLEEGEIEKISPQKLYEGALAYLPATVAFTSGGEYKRQLLYLITEKSSIKSSKISNLEFRGKNHASVLPPSYHPEGRYYQWVPGCSPQEKQVAIAPDWVIAQMLLKQEKERVIHSPSSSLQEKSNRTHEANRCVNLYPNIETNIQAALTFLEVIHPRFASDYTTWIQVGMALKSVSPTLLEAWDIWSQLSPKYKPGECAYKWQSFRRTGITIRTLAKFANLS</sequence>
<accession>A0A846HD87</accession>
<evidence type="ECO:0000259" key="1">
    <source>
        <dbReference type="SMART" id="SM00943"/>
    </source>
</evidence>
<name>A0A846HD87_9CYAN</name>
<dbReference type="InterPro" id="IPR014819">
    <property type="entry name" value="PriCT_2"/>
</dbReference>
<feature type="domain" description="DNA primase/polymerase bifunctional N-terminal" evidence="1">
    <location>
        <begin position="12"/>
        <end position="199"/>
    </location>
</feature>
<evidence type="ECO:0000313" key="2">
    <source>
        <dbReference type="EMBL" id="NEU75315.1"/>
    </source>
</evidence>
<gene>
    <name evidence="2" type="ORF">PI95_022850</name>
</gene>
<protein>
    <recommendedName>
        <fullName evidence="1">DNA primase/polymerase bifunctional N-terminal domain-containing protein</fullName>
    </recommendedName>
</protein>
<evidence type="ECO:0000313" key="3">
    <source>
        <dbReference type="Proteomes" id="UP000031549"/>
    </source>
</evidence>
<dbReference type="InterPro" id="IPR015330">
    <property type="entry name" value="DNA_primase/pol_bifunc_N"/>
</dbReference>
<dbReference type="AlphaFoldDB" id="A0A846HD87"/>
<organism evidence="2 3">
    <name type="scientific">Hassallia byssoidea VB512170</name>
    <dbReference type="NCBI Taxonomy" id="1304833"/>
    <lineage>
        <taxon>Bacteria</taxon>
        <taxon>Bacillati</taxon>
        <taxon>Cyanobacteriota</taxon>
        <taxon>Cyanophyceae</taxon>
        <taxon>Nostocales</taxon>
        <taxon>Tolypothrichaceae</taxon>
        <taxon>Hassallia</taxon>
    </lineage>
</organism>
<dbReference type="RefSeq" id="WP_039741431.1">
    <property type="nucleotide sequence ID" value="NZ_JTCM02000065.1"/>
</dbReference>
<reference evidence="2 3" key="1">
    <citation type="journal article" date="2015" name="Genome Announc.">
        <title>Draft Genome Sequence of Cyanobacterium Hassallia byssoidea Strain VB512170, Isolated from Monuments in India.</title>
        <authorList>
            <person name="Singh D."/>
            <person name="Chandrababunaidu M.M."/>
            <person name="Panda A."/>
            <person name="Sen D."/>
            <person name="Bhattacharyya S."/>
            <person name="Adhikary S.P."/>
            <person name="Tripathy S."/>
        </authorList>
    </citation>
    <scope>NUCLEOTIDE SEQUENCE [LARGE SCALE GENOMIC DNA]</scope>
    <source>
        <strain evidence="2 3">VB512170</strain>
    </source>
</reference>
<dbReference type="SMART" id="SM00943">
    <property type="entry name" value="Prim-Pol"/>
    <property type="match status" value="1"/>
</dbReference>
<dbReference type="Proteomes" id="UP000031549">
    <property type="component" value="Unassembled WGS sequence"/>
</dbReference>